<feature type="transmembrane region" description="Helical" evidence="7">
    <location>
        <begin position="344"/>
        <end position="360"/>
    </location>
</feature>
<dbReference type="AlphaFoldDB" id="A0A7T3FXR8"/>
<keyword evidence="9" id="KW-1185">Reference proteome</keyword>
<evidence type="ECO:0000313" key="9">
    <source>
        <dbReference type="Proteomes" id="UP000595001"/>
    </source>
</evidence>
<dbReference type="Pfam" id="PF09594">
    <property type="entry name" value="GT87"/>
    <property type="match status" value="1"/>
</dbReference>
<feature type="transmembrane region" description="Helical" evidence="7">
    <location>
        <begin position="406"/>
        <end position="426"/>
    </location>
</feature>
<feature type="transmembrane region" description="Helical" evidence="7">
    <location>
        <begin position="77"/>
        <end position="95"/>
    </location>
</feature>
<dbReference type="GO" id="GO:0016758">
    <property type="term" value="F:hexosyltransferase activity"/>
    <property type="evidence" value="ECO:0007669"/>
    <property type="project" value="InterPro"/>
</dbReference>
<dbReference type="InterPro" id="IPR018584">
    <property type="entry name" value="GT87"/>
</dbReference>
<keyword evidence="4 7" id="KW-0812">Transmembrane</keyword>
<dbReference type="EMBL" id="CP065856">
    <property type="protein sequence ID" value="QPV62243.1"/>
    <property type="molecule type" value="Genomic_DNA"/>
</dbReference>
<keyword evidence="3" id="KW-0808">Transferase</keyword>
<dbReference type="KEGG" id="hlt:I7X12_16080"/>
<feature type="transmembrane region" description="Helical" evidence="7">
    <location>
        <begin position="235"/>
        <end position="254"/>
    </location>
</feature>
<proteinExistence type="predicted"/>
<dbReference type="OrthoDB" id="346500at2157"/>
<feature type="transmembrane region" description="Helical" evidence="7">
    <location>
        <begin position="372"/>
        <end position="394"/>
    </location>
</feature>
<evidence type="ECO:0000256" key="6">
    <source>
        <dbReference type="ARBA" id="ARBA00023136"/>
    </source>
</evidence>
<organism evidence="8 9">
    <name type="scientific">Halosimplex litoreum</name>
    <dbReference type="NCBI Taxonomy" id="1198301"/>
    <lineage>
        <taxon>Archaea</taxon>
        <taxon>Methanobacteriati</taxon>
        <taxon>Methanobacteriota</taxon>
        <taxon>Stenosarchaea group</taxon>
        <taxon>Halobacteria</taxon>
        <taxon>Halobacteriales</taxon>
        <taxon>Haloarculaceae</taxon>
        <taxon>Halosimplex</taxon>
    </lineage>
</organism>
<keyword evidence="2" id="KW-1003">Cell membrane</keyword>
<protein>
    <submittedName>
        <fullName evidence="8">DUF2029 domain-containing protein</fullName>
    </submittedName>
</protein>
<keyword evidence="5 7" id="KW-1133">Transmembrane helix</keyword>
<accession>A0A7T3FXR8</accession>
<dbReference type="GO" id="GO:0005886">
    <property type="term" value="C:plasma membrane"/>
    <property type="evidence" value="ECO:0007669"/>
    <property type="project" value="UniProtKB-SubCell"/>
</dbReference>
<gene>
    <name evidence="8" type="ORF">I7X12_16080</name>
</gene>
<comment type="subcellular location">
    <subcellularLocation>
        <location evidence="1">Cell membrane</location>
        <topology evidence="1">Multi-pass membrane protein</topology>
    </subcellularLocation>
</comment>
<dbReference type="GeneID" id="60590043"/>
<keyword evidence="6 7" id="KW-0472">Membrane</keyword>
<evidence type="ECO:0000256" key="3">
    <source>
        <dbReference type="ARBA" id="ARBA00022679"/>
    </source>
</evidence>
<feature type="transmembrane region" description="Helical" evidence="7">
    <location>
        <begin position="203"/>
        <end position="223"/>
    </location>
</feature>
<evidence type="ECO:0000256" key="2">
    <source>
        <dbReference type="ARBA" id="ARBA00022475"/>
    </source>
</evidence>
<evidence type="ECO:0000256" key="1">
    <source>
        <dbReference type="ARBA" id="ARBA00004651"/>
    </source>
</evidence>
<dbReference type="Proteomes" id="UP000595001">
    <property type="component" value="Chromosome"/>
</dbReference>
<name>A0A7T3FXR8_9EURY</name>
<evidence type="ECO:0000313" key="8">
    <source>
        <dbReference type="EMBL" id="QPV62243.1"/>
    </source>
</evidence>
<feature type="transmembrane region" description="Helical" evidence="7">
    <location>
        <begin position="158"/>
        <end position="174"/>
    </location>
</feature>
<feature type="transmembrane region" description="Helical" evidence="7">
    <location>
        <begin position="107"/>
        <end position="127"/>
    </location>
</feature>
<dbReference type="RefSeq" id="WP_198061055.1">
    <property type="nucleotide sequence ID" value="NZ_CP065856.1"/>
</dbReference>
<evidence type="ECO:0000256" key="4">
    <source>
        <dbReference type="ARBA" id="ARBA00022692"/>
    </source>
</evidence>
<sequence>MSLLQRLWARRRERPVLVAVAALLLTSLLAYPAVDWWLRSSVEFASDFRFGDFGAYTGAVDRWQDGRSLYPRNEDGGFWGTYLYPPVVVLLFWPFEALLSFRDGAMAWLLASGVLCWGGLQALVAALGYDLRWFERVGLAALLAGFHPAVLTAKLGQTALFIGGLLSFAAAALVRDGRGPAVGPDAGACGSDSADTGLRDSPWALLAGAATAGVAVLKFAYAPIGTHLLHDRRRLVGALLVVPPVVWLSVRFFGVEAHLTYLDVLHWGVTQGRDGARSPTLWLAPYYKPLAWLPANATLGTAQAFRVAASAAIAALALLAPPRARRTVFALGVAAFPLLTPQTYTYYFVALLPVAVLLLAGEIERNGYPELVLLGVLLVHCHAYGLRFLVLTVPNAVPAFEALEPVYLLFQPGLWGNVLLVGLAAVRVTQTTALTEILSTADELGTEGSRNAADGD</sequence>
<reference evidence="8 9" key="1">
    <citation type="submission" date="2020-12" db="EMBL/GenBank/DDBJ databases">
        <title>Halosimplex halophilum sp. nov. and Halosimplex salinum sp. nov., two new members of the genus Halosimplex.</title>
        <authorList>
            <person name="Cui H.L."/>
        </authorList>
    </citation>
    <scope>NUCLEOTIDE SEQUENCE [LARGE SCALE GENOMIC DNA]</scope>
    <source>
        <strain evidence="8 9">YGH94</strain>
    </source>
</reference>
<evidence type="ECO:0000256" key="7">
    <source>
        <dbReference type="SAM" id="Phobius"/>
    </source>
</evidence>
<evidence type="ECO:0000256" key="5">
    <source>
        <dbReference type="ARBA" id="ARBA00022989"/>
    </source>
</evidence>